<dbReference type="EMBL" id="LT629972">
    <property type="protein sequence ID" value="SEI01961.1"/>
    <property type="molecule type" value="Genomic_DNA"/>
</dbReference>
<dbReference type="GO" id="GO:0016763">
    <property type="term" value="F:pentosyltransferase activity"/>
    <property type="evidence" value="ECO:0007669"/>
    <property type="project" value="TreeGrafter"/>
</dbReference>
<accession>A0A1H6MW92</accession>
<keyword evidence="2" id="KW-1003">Cell membrane</keyword>
<evidence type="ECO:0000256" key="7">
    <source>
        <dbReference type="ARBA" id="ARBA00023136"/>
    </source>
</evidence>
<keyword evidence="4 9" id="KW-0808">Transferase</keyword>
<keyword evidence="5 8" id="KW-0812">Transmembrane</keyword>
<dbReference type="PANTHER" id="PTHR33908:SF11">
    <property type="entry name" value="MEMBRANE PROTEIN"/>
    <property type="match status" value="1"/>
</dbReference>
<dbReference type="GO" id="GO:0009103">
    <property type="term" value="P:lipopolysaccharide biosynthetic process"/>
    <property type="evidence" value="ECO:0007669"/>
    <property type="project" value="UniProtKB-ARBA"/>
</dbReference>
<organism evidence="9 10">
    <name type="scientific">Pseudomonas asplenii</name>
    <dbReference type="NCBI Taxonomy" id="53407"/>
    <lineage>
        <taxon>Bacteria</taxon>
        <taxon>Pseudomonadati</taxon>
        <taxon>Pseudomonadota</taxon>
        <taxon>Gammaproteobacteria</taxon>
        <taxon>Pseudomonadales</taxon>
        <taxon>Pseudomonadaceae</taxon>
        <taxon>Pseudomonas</taxon>
    </lineage>
</organism>
<feature type="transmembrane region" description="Helical" evidence="8">
    <location>
        <begin position="299"/>
        <end position="318"/>
    </location>
</feature>
<evidence type="ECO:0000313" key="9">
    <source>
        <dbReference type="EMBL" id="SEI01961.1"/>
    </source>
</evidence>
<keyword evidence="6 8" id="KW-1133">Transmembrane helix</keyword>
<evidence type="ECO:0000256" key="2">
    <source>
        <dbReference type="ARBA" id="ARBA00022475"/>
    </source>
</evidence>
<evidence type="ECO:0000256" key="3">
    <source>
        <dbReference type="ARBA" id="ARBA00022676"/>
    </source>
</evidence>
<keyword evidence="7 8" id="KW-0472">Membrane</keyword>
<comment type="subcellular location">
    <subcellularLocation>
        <location evidence="1">Cell membrane</location>
        <topology evidence="1">Multi-pass membrane protein</topology>
    </subcellularLocation>
</comment>
<proteinExistence type="predicted"/>
<gene>
    <name evidence="9" type="ORF">SAMN05216581_1288</name>
</gene>
<evidence type="ECO:0000256" key="8">
    <source>
        <dbReference type="SAM" id="Phobius"/>
    </source>
</evidence>
<feature type="transmembrane region" description="Helical" evidence="8">
    <location>
        <begin position="269"/>
        <end position="287"/>
    </location>
</feature>
<feature type="transmembrane region" description="Helical" evidence="8">
    <location>
        <begin position="324"/>
        <end position="343"/>
    </location>
</feature>
<dbReference type="PANTHER" id="PTHR33908">
    <property type="entry name" value="MANNOSYLTRANSFERASE YKCB-RELATED"/>
    <property type="match status" value="1"/>
</dbReference>
<reference evidence="9 10" key="1">
    <citation type="submission" date="2016-10" db="EMBL/GenBank/DDBJ databases">
        <authorList>
            <person name="de Groot N.N."/>
        </authorList>
    </citation>
    <scope>NUCLEOTIDE SEQUENCE [LARGE SCALE GENOMIC DNA]</scope>
    <source>
        <strain evidence="9 10">LMG 2158</strain>
    </source>
</reference>
<dbReference type="AlphaFoldDB" id="A0A1H6MW92"/>
<feature type="transmembrane region" description="Helical" evidence="8">
    <location>
        <begin position="87"/>
        <end position="106"/>
    </location>
</feature>
<feature type="transmembrane region" description="Helical" evidence="8">
    <location>
        <begin position="164"/>
        <end position="195"/>
    </location>
</feature>
<dbReference type="RefSeq" id="WP_019361863.1">
    <property type="nucleotide sequence ID" value="NZ_LT629972.1"/>
</dbReference>
<keyword evidence="3" id="KW-0328">Glycosyltransferase</keyword>
<feature type="transmembrane region" description="Helical" evidence="8">
    <location>
        <begin position="387"/>
        <end position="406"/>
    </location>
</feature>
<dbReference type="OrthoDB" id="7025480at2"/>
<evidence type="ECO:0000256" key="6">
    <source>
        <dbReference type="ARBA" id="ARBA00022989"/>
    </source>
</evidence>
<feature type="transmembrane region" description="Helical" evidence="8">
    <location>
        <begin position="355"/>
        <end position="375"/>
    </location>
</feature>
<evidence type="ECO:0000256" key="5">
    <source>
        <dbReference type="ARBA" id="ARBA00022692"/>
    </source>
</evidence>
<feature type="transmembrane region" description="Helical" evidence="8">
    <location>
        <begin position="112"/>
        <end position="128"/>
    </location>
</feature>
<name>A0A1H6MW92_9PSED</name>
<evidence type="ECO:0000313" key="10">
    <source>
        <dbReference type="Proteomes" id="UP000182272"/>
    </source>
</evidence>
<evidence type="ECO:0000256" key="1">
    <source>
        <dbReference type="ARBA" id="ARBA00004651"/>
    </source>
</evidence>
<protein>
    <submittedName>
        <fullName evidence="9">4-amino-4-deoxy-L-arabinose transferase</fullName>
    </submittedName>
</protein>
<evidence type="ECO:0000256" key="4">
    <source>
        <dbReference type="ARBA" id="ARBA00022679"/>
    </source>
</evidence>
<sequence length="546" mass="60689">MVNEKHLGKQSLSIFLLALLLFTLGIWDQTAQGFDGRWWLFLEEMFRHGPGFFATTYGEPYPDYPGTATFLSYLFARLLGAPNHLANILPTALASAGVLAMIYRLLAPSSRTWALLTVLLTALTTQLLEKSRSVCLDQMTSLLCLACFYLLHTGERLGSKLRQYAVFPLFVLGFVIRGPLGLIEVCGVACVYWTMGVSRSRAETLQIVRRVLGYGVVGLLLLAAGWWALISLARLSGGEDFAKQVYTMQIGGRLGESGEPFYFYLQLSLYRYFPVVPLALATLIALRHKWSQRDRDSEVQLVLRLGACGLMILLGLSVPHFKRAYYILPMVPMFAAVAAYGLLHAQGWLVGVRRFYSGLVALLPGLGIIVVFVLRHTWLKHGFWPQVSLPLLVGALVVLQVIAANLWLKPSGELGRRLVLLSLIALATQWLLLVKVVEPAQDLEFDTRGFVEPVERLRAVNPGPLVFLDMGQDTWAVRYVMNLDHDEKPLFVAGKDAARLDSLPRPAWVILSRKAQALLAGTSLEKATPAFEGRFNGNPCLVFELK</sequence>
<dbReference type="InterPro" id="IPR050297">
    <property type="entry name" value="LipidA_mod_glycosyltrf_83"/>
</dbReference>
<dbReference type="GO" id="GO:0005886">
    <property type="term" value="C:plasma membrane"/>
    <property type="evidence" value="ECO:0007669"/>
    <property type="project" value="UniProtKB-SubCell"/>
</dbReference>
<dbReference type="Proteomes" id="UP000182272">
    <property type="component" value="Chromosome I"/>
</dbReference>
<feature type="transmembrane region" description="Helical" evidence="8">
    <location>
        <begin position="207"/>
        <end position="229"/>
    </location>
</feature>